<dbReference type="PROSITE" id="PS50835">
    <property type="entry name" value="IG_LIKE"/>
    <property type="match status" value="1"/>
</dbReference>
<dbReference type="GO" id="GO:0004888">
    <property type="term" value="F:transmembrane signaling receptor activity"/>
    <property type="evidence" value="ECO:0007669"/>
    <property type="project" value="TreeGrafter"/>
</dbReference>
<dbReference type="AlphaFoldDB" id="A0A3B3T0B7"/>
<dbReference type="InterPro" id="IPR007110">
    <property type="entry name" value="Ig-like_dom"/>
</dbReference>
<keyword evidence="3" id="KW-0472">Membrane</keyword>
<evidence type="ECO:0000256" key="1">
    <source>
        <dbReference type="ARBA" id="ARBA00004370"/>
    </source>
</evidence>
<dbReference type="Ensembl" id="ENSPKIT00000016883.1">
    <property type="protein sequence ID" value="ENSPKIP00000035943.1"/>
    <property type="gene ID" value="ENSPKIG00000014702.1"/>
</dbReference>
<dbReference type="InterPro" id="IPR013106">
    <property type="entry name" value="Ig_V-set"/>
</dbReference>
<dbReference type="PANTHER" id="PTHR11860">
    <property type="entry name" value="POLYMERIC-IMMUNOGLOBULIN RECEPTOR"/>
    <property type="match status" value="1"/>
</dbReference>
<evidence type="ECO:0000256" key="3">
    <source>
        <dbReference type="ARBA" id="ARBA00023136"/>
    </source>
</evidence>
<sequence length="147" mass="16202">MFLMLRHSCSLPIEFQMKTFEKLTAQAGGSISIPCFYGQEHKDSVKSWCKGRDTSSCSPETRSDSQLAMNRVFITDDPQNLVFIVTMRDLQHMDSGSYWCCVGDGCRRSEDSSGKLELLVSTGNVGESMTLGGGGRGGVWGEHNHII</sequence>
<comment type="subcellular location">
    <subcellularLocation>
        <location evidence="1">Membrane</location>
    </subcellularLocation>
</comment>
<dbReference type="PANTHER" id="PTHR11860:SF87">
    <property type="entry name" value="CMRF35-LIKE MOLECULE 8"/>
    <property type="match status" value="1"/>
</dbReference>
<keyword evidence="6" id="KW-1185">Reference proteome</keyword>
<evidence type="ECO:0000313" key="6">
    <source>
        <dbReference type="Proteomes" id="UP000261540"/>
    </source>
</evidence>
<dbReference type="CDD" id="cd05716">
    <property type="entry name" value="IgV_pIgR_like"/>
    <property type="match status" value="1"/>
</dbReference>
<dbReference type="Gene3D" id="2.60.40.10">
    <property type="entry name" value="Immunoglobulins"/>
    <property type="match status" value="1"/>
</dbReference>
<feature type="domain" description="Ig-like" evidence="4">
    <location>
        <begin position="12"/>
        <end position="121"/>
    </location>
</feature>
<dbReference type="InterPro" id="IPR003599">
    <property type="entry name" value="Ig_sub"/>
</dbReference>
<proteinExistence type="predicted"/>
<dbReference type="InterPro" id="IPR013783">
    <property type="entry name" value="Ig-like_fold"/>
</dbReference>
<dbReference type="Pfam" id="PF07686">
    <property type="entry name" value="V-set"/>
    <property type="match status" value="1"/>
</dbReference>
<dbReference type="GeneTree" id="ENSGT00980000199013"/>
<dbReference type="GO" id="GO:0005886">
    <property type="term" value="C:plasma membrane"/>
    <property type="evidence" value="ECO:0007669"/>
    <property type="project" value="TreeGrafter"/>
</dbReference>
<dbReference type="InterPro" id="IPR036179">
    <property type="entry name" value="Ig-like_dom_sf"/>
</dbReference>
<evidence type="ECO:0000313" key="5">
    <source>
        <dbReference type="Ensembl" id="ENSPKIP00000035943.1"/>
    </source>
</evidence>
<evidence type="ECO:0000256" key="2">
    <source>
        <dbReference type="ARBA" id="ARBA00022692"/>
    </source>
</evidence>
<dbReference type="InterPro" id="IPR050671">
    <property type="entry name" value="CD300_family_receptors"/>
</dbReference>
<dbReference type="Proteomes" id="UP000261540">
    <property type="component" value="Unplaced"/>
</dbReference>
<dbReference type="SUPFAM" id="SSF48726">
    <property type="entry name" value="Immunoglobulin"/>
    <property type="match status" value="1"/>
</dbReference>
<organism evidence="5 6">
    <name type="scientific">Paramormyrops kingsleyae</name>
    <dbReference type="NCBI Taxonomy" id="1676925"/>
    <lineage>
        <taxon>Eukaryota</taxon>
        <taxon>Metazoa</taxon>
        <taxon>Chordata</taxon>
        <taxon>Craniata</taxon>
        <taxon>Vertebrata</taxon>
        <taxon>Euteleostomi</taxon>
        <taxon>Actinopterygii</taxon>
        <taxon>Neopterygii</taxon>
        <taxon>Teleostei</taxon>
        <taxon>Osteoglossocephala</taxon>
        <taxon>Osteoglossomorpha</taxon>
        <taxon>Osteoglossiformes</taxon>
        <taxon>Mormyridae</taxon>
        <taxon>Paramormyrops</taxon>
    </lineage>
</organism>
<evidence type="ECO:0000259" key="4">
    <source>
        <dbReference type="PROSITE" id="PS50835"/>
    </source>
</evidence>
<name>A0A3B3T0B7_9TELE</name>
<keyword evidence="2" id="KW-0812">Transmembrane</keyword>
<protein>
    <recommendedName>
        <fullName evidence="4">Ig-like domain-containing protein</fullName>
    </recommendedName>
</protein>
<dbReference type="SMART" id="SM00409">
    <property type="entry name" value="IG"/>
    <property type="match status" value="1"/>
</dbReference>
<reference evidence="5" key="1">
    <citation type="submission" date="2025-08" db="UniProtKB">
        <authorList>
            <consortium name="Ensembl"/>
        </authorList>
    </citation>
    <scope>IDENTIFICATION</scope>
</reference>
<reference evidence="5" key="2">
    <citation type="submission" date="2025-09" db="UniProtKB">
        <authorList>
            <consortium name="Ensembl"/>
        </authorList>
    </citation>
    <scope>IDENTIFICATION</scope>
</reference>
<accession>A0A3B3T0B7</accession>